<name>A0A383DDD3_9ZZZZ</name>
<accession>A0A383DDD3</accession>
<feature type="non-terminal residue" evidence="1">
    <location>
        <position position="1"/>
    </location>
</feature>
<protein>
    <submittedName>
        <fullName evidence="1">Uncharacterized protein</fullName>
    </submittedName>
</protein>
<reference evidence="1" key="1">
    <citation type="submission" date="2018-05" db="EMBL/GenBank/DDBJ databases">
        <authorList>
            <person name="Lanie J.A."/>
            <person name="Ng W.-L."/>
            <person name="Kazmierczak K.M."/>
            <person name="Andrzejewski T.M."/>
            <person name="Davidsen T.M."/>
            <person name="Wayne K.J."/>
            <person name="Tettelin H."/>
            <person name="Glass J.I."/>
            <person name="Rusch D."/>
            <person name="Podicherti R."/>
            <person name="Tsui H.-C.T."/>
            <person name="Winkler M.E."/>
        </authorList>
    </citation>
    <scope>NUCLEOTIDE SEQUENCE</scope>
</reference>
<organism evidence="1">
    <name type="scientific">marine metagenome</name>
    <dbReference type="NCBI Taxonomy" id="408172"/>
    <lineage>
        <taxon>unclassified sequences</taxon>
        <taxon>metagenomes</taxon>
        <taxon>ecological metagenomes</taxon>
    </lineage>
</organism>
<gene>
    <name evidence="1" type="ORF">METZ01_LOCUS495361</name>
</gene>
<sequence length="46" mass="5495">QCGLENLSNIFRKSKTKNHHDHHDEKKIKTDTFLKIRVSCQYLKIV</sequence>
<dbReference type="EMBL" id="UINC01216390">
    <property type="protein sequence ID" value="SVE42507.1"/>
    <property type="molecule type" value="Genomic_DNA"/>
</dbReference>
<evidence type="ECO:0000313" key="1">
    <source>
        <dbReference type="EMBL" id="SVE42507.1"/>
    </source>
</evidence>
<dbReference type="AlphaFoldDB" id="A0A383DDD3"/>
<proteinExistence type="predicted"/>